<keyword evidence="2" id="KW-1185">Reference proteome</keyword>
<protein>
    <submittedName>
        <fullName evidence="1">Glycerol uptake operon antiterminator regulatory protein</fullName>
    </submittedName>
</protein>
<dbReference type="SUPFAM" id="SSF110391">
    <property type="entry name" value="GlpP-like"/>
    <property type="match status" value="1"/>
</dbReference>
<dbReference type="STRING" id="61635.BN85300680"/>
<dbReference type="PIRSF" id="PIRSF016897">
    <property type="entry name" value="GlpP"/>
    <property type="match status" value="1"/>
</dbReference>
<evidence type="ECO:0000313" key="1">
    <source>
        <dbReference type="EMBL" id="CCV65089.1"/>
    </source>
</evidence>
<dbReference type="GO" id="GO:0045893">
    <property type="term" value="P:positive regulation of DNA-templated transcription"/>
    <property type="evidence" value="ECO:0007669"/>
    <property type="project" value="TreeGrafter"/>
</dbReference>
<dbReference type="InterPro" id="IPR013785">
    <property type="entry name" value="Aldolase_TIM"/>
</dbReference>
<name>U4KSK3_9MOLU</name>
<dbReference type="RefSeq" id="WP_030003960.1">
    <property type="nucleotide sequence ID" value="NC_022549.1"/>
</dbReference>
<dbReference type="Proteomes" id="UP000032737">
    <property type="component" value="Chromosome"/>
</dbReference>
<dbReference type="KEGG" id="abra:BN85300680"/>
<accession>U4KSK3</accession>
<dbReference type="GO" id="GO:0006071">
    <property type="term" value="P:glycerol metabolic process"/>
    <property type="evidence" value="ECO:0007669"/>
    <property type="project" value="InterPro"/>
</dbReference>
<dbReference type="EMBL" id="FO681348">
    <property type="protein sequence ID" value="CCV65089.1"/>
    <property type="molecule type" value="Genomic_DNA"/>
</dbReference>
<sequence>MLNNQRIIPAIGNFQDLKVFLSSNMVYGILMNFQLAQLPELVLEMKKFNKKVLIHSELIKGLSSDEFGAIYLIQTLKIDGIISSKPRVIELCKKRQVIGILRFFFKDSISLEQGLEVVSKLNPDYLEVLPALCVDILPEIKEHVKCDILMGGLIRSKDQIATCLLSGAIAVTTSNKAFWLK</sequence>
<gene>
    <name evidence="1" type="primary">glpP</name>
    <name evidence="1" type="ORF">BN85300680</name>
</gene>
<dbReference type="Gene3D" id="3.20.20.70">
    <property type="entry name" value="Aldolase class I"/>
    <property type="match status" value="1"/>
</dbReference>
<dbReference type="OrthoDB" id="9799580at2"/>
<dbReference type="PANTHER" id="PTHR35787">
    <property type="entry name" value="GLYCEROL UPTAKE OPERON ANTITERMINATOR REGULATORY PROTEIN"/>
    <property type="match status" value="1"/>
</dbReference>
<dbReference type="PANTHER" id="PTHR35787:SF1">
    <property type="entry name" value="GLYCEROL UPTAKE OPERON ANTITERMINATOR REGULATORY PROTEIN"/>
    <property type="match status" value="1"/>
</dbReference>
<organism evidence="1 2">
    <name type="scientific">Acholeplasma brassicae</name>
    <dbReference type="NCBI Taxonomy" id="61635"/>
    <lineage>
        <taxon>Bacteria</taxon>
        <taxon>Bacillati</taxon>
        <taxon>Mycoplasmatota</taxon>
        <taxon>Mollicutes</taxon>
        <taxon>Acholeplasmatales</taxon>
        <taxon>Acholeplasmataceae</taxon>
        <taxon>Acholeplasma</taxon>
    </lineage>
</organism>
<dbReference type="HOGENOM" id="CLU_111516_2_0_14"/>
<dbReference type="AlphaFoldDB" id="U4KSK3"/>
<dbReference type="GO" id="GO:0001072">
    <property type="term" value="F:transcription antitermination factor activity, RNA binding"/>
    <property type="evidence" value="ECO:0007669"/>
    <property type="project" value="TreeGrafter"/>
</dbReference>
<proteinExistence type="predicted"/>
<dbReference type="Pfam" id="PF04309">
    <property type="entry name" value="G3P_antiterm"/>
    <property type="match status" value="1"/>
</dbReference>
<evidence type="ECO:0000313" key="2">
    <source>
        <dbReference type="Proteomes" id="UP000032737"/>
    </source>
</evidence>
<reference evidence="1 2" key="1">
    <citation type="journal article" date="2013" name="J. Mol. Microbiol. Biotechnol.">
        <title>Analysis of the Complete Genomes of Acholeplasma brassicae , A. palmae and A. laidlawii and Their Comparison to the Obligate Parasites from ' Candidatus Phytoplasma'.</title>
        <authorList>
            <person name="Kube M."/>
            <person name="Siewert C."/>
            <person name="Migdoll A.M."/>
            <person name="Duduk B."/>
            <person name="Holz S."/>
            <person name="Rabus R."/>
            <person name="Seemuller E."/>
            <person name="Mitrovic J."/>
            <person name="Muller I."/>
            <person name="Buttner C."/>
            <person name="Reinhardt R."/>
        </authorList>
    </citation>
    <scope>NUCLEOTIDE SEQUENCE [LARGE SCALE GENOMIC DNA]</scope>
    <source>
        <strain evidence="2">0502</strain>
    </source>
</reference>
<dbReference type="InterPro" id="IPR006699">
    <property type="entry name" value="GlpP"/>
</dbReference>